<organism evidence="1 2">
    <name type="scientific">Svornostia abyssi</name>
    <dbReference type="NCBI Taxonomy" id="2898438"/>
    <lineage>
        <taxon>Bacteria</taxon>
        <taxon>Bacillati</taxon>
        <taxon>Actinomycetota</taxon>
        <taxon>Thermoleophilia</taxon>
        <taxon>Solirubrobacterales</taxon>
        <taxon>Baekduiaceae</taxon>
        <taxon>Svornostia</taxon>
    </lineage>
</organism>
<protein>
    <recommendedName>
        <fullName evidence="3">Capsule polysaccharide biosynthesis protein</fullName>
    </recommendedName>
</protein>
<evidence type="ECO:0000313" key="1">
    <source>
        <dbReference type="EMBL" id="UUY05678.1"/>
    </source>
</evidence>
<dbReference type="SUPFAM" id="SSF53756">
    <property type="entry name" value="UDP-Glycosyltransferase/glycogen phosphorylase"/>
    <property type="match status" value="1"/>
</dbReference>
<evidence type="ECO:0008006" key="3">
    <source>
        <dbReference type="Google" id="ProtNLM"/>
    </source>
</evidence>
<evidence type="ECO:0000313" key="2">
    <source>
        <dbReference type="Proteomes" id="UP001058860"/>
    </source>
</evidence>
<name>A0ABY5PLV9_9ACTN</name>
<dbReference type="RefSeq" id="WP_353866123.1">
    <property type="nucleotide sequence ID" value="NZ_CP088295.1"/>
</dbReference>
<sequence>MPTTLAAQPRAASAPTPARLLFVTLGYIETDFYARVGAELRRRGHEVAHLTASRRAARMLRRAGETAWCLADLVAETPVPADPDAAAEEARRRYGTATFREIYRTDIAAEGLSDEENVVRALRILDATERVIADWGPTGIVPEVGTETIRTAAHLVGLRRGVPVLFLFSTIFDDPLRLYVDEMHRHIVEPDEIVPPTDAQRARVEAFIAAFTARRTAIRAPRETGVSGHLARSFARHLAVKARWDRDNDWLRPWPWLRRMLAERARVVVARRLVAPPPATPYVYFPLHVVEDYKIKKLLPHCYDQGAIIELVAASLPHGMTLVAKEHPLAIGRTPVSLLHRISRLHNARVVPADVNSHDLMTGADAIVTIGSTVGLEALLYGKPVLTLGDPFYAGAGVTIDVTSFADVPRGVADVLAFTPDRERITAFLAAAMDRCLPGRPVLMDRSDENAATLAASLERGIADLAVAEATR</sequence>
<dbReference type="InterPro" id="IPR007833">
    <property type="entry name" value="Capsule_polysaccharide_synth"/>
</dbReference>
<keyword evidence="2" id="KW-1185">Reference proteome</keyword>
<accession>A0ABY5PLV9</accession>
<reference evidence="2" key="1">
    <citation type="submission" date="2021-11" db="EMBL/GenBank/DDBJ databases">
        <title>Cultivation dependent microbiological survey of springs from the worlds oldest radium mine currently devoted to the extraction of radon-saturated water.</title>
        <authorList>
            <person name="Kapinusova G."/>
            <person name="Smrhova T."/>
            <person name="Strejcek M."/>
            <person name="Suman J."/>
            <person name="Jani K."/>
            <person name="Pajer P."/>
            <person name="Uhlik O."/>
        </authorList>
    </citation>
    <scope>NUCLEOTIDE SEQUENCE [LARGE SCALE GENOMIC DNA]</scope>
    <source>
        <strain evidence="2">J379</strain>
    </source>
</reference>
<dbReference type="EMBL" id="CP088295">
    <property type="protein sequence ID" value="UUY05678.1"/>
    <property type="molecule type" value="Genomic_DNA"/>
</dbReference>
<dbReference type="Pfam" id="PF05159">
    <property type="entry name" value="Capsule_synth"/>
    <property type="match status" value="1"/>
</dbReference>
<gene>
    <name evidence="1" type="ORF">LRS13_09210</name>
</gene>
<proteinExistence type="predicted"/>
<dbReference type="Proteomes" id="UP001058860">
    <property type="component" value="Chromosome"/>
</dbReference>